<keyword evidence="3 6" id="KW-0812">Transmembrane</keyword>
<dbReference type="InterPro" id="IPR036259">
    <property type="entry name" value="MFS_trans_sf"/>
</dbReference>
<sequence length="416" mass="45376">MLKRIFQIILLILAGEAVFILPFVLTRIFRPTVLEVFALSNTELGACFSIYGLVAMVSYVLGGGLADRFAPRYLIAAALVLTAAGGFYLASYPSFEELLVLYGYWGFTTIFLFWAAMVKATRIWGGSDKQGLAFGLLDGGRGAVSYLFGVAGIVVFYYFSGTQIEYVNLADRKESFSQVIYFCSIVILIIAVLAALFVSNPKKEVSKSSERILDTLKNYVKVLRIPAVYLLMIIILCGYSGYKITDVYSLYANEIMGYNEVKAAKVGANMLGIRIFIGVIAGLLADRFTSGRMMLSGFLVTFLGALLFALGWVQDGDFIFFLIAIISTAVGVYAIRTLYFAAVQEGNIPLAVTGTAVGVISLLGYTPDVFMGPLIGYFLDGYPGLVGFQLVFASLAGFSIIGAITSWLFMRLKKQT</sequence>
<evidence type="ECO:0000259" key="7">
    <source>
        <dbReference type="PROSITE" id="PS50850"/>
    </source>
</evidence>
<feature type="domain" description="Major facilitator superfamily (MFS) profile" evidence="7">
    <location>
        <begin position="8"/>
        <end position="414"/>
    </location>
</feature>
<feature type="transmembrane region" description="Helical" evidence="6">
    <location>
        <begin position="293"/>
        <end position="312"/>
    </location>
</feature>
<keyword evidence="5 6" id="KW-0472">Membrane</keyword>
<feature type="transmembrane region" description="Helical" evidence="6">
    <location>
        <begin position="139"/>
        <end position="159"/>
    </location>
</feature>
<dbReference type="SUPFAM" id="SSF103473">
    <property type="entry name" value="MFS general substrate transporter"/>
    <property type="match status" value="1"/>
</dbReference>
<evidence type="ECO:0000256" key="2">
    <source>
        <dbReference type="ARBA" id="ARBA00022475"/>
    </source>
</evidence>
<feature type="transmembrane region" description="Helical" evidence="6">
    <location>
        <begin position="386"/>
        <end position="410"/>
    </location>
</feature>
<gene>
    <name evidence="8" type="ORF">BST97_02370</name>
</gene>
<feature type="transmembrane region" description="Helical" evidence="6">
    <location>
        <begin position="179"/>
        <end position="198"/>
    </location>
</feature>
<feature type="transmembrane region" description="Helical" evidence="6">
    <location>
        <begin position="219"/>
        <end position="242"/>
    </location>
</feature>
<keyword evidence="4 6" id="KW-1133">Transmembrane helix</keyword>
<reference evidence="8 9" key="1">
    <citation type="submission" date="2016-11" db="EMBL/GenBank/DDBJ databases">
        <title>Trade-off between light-utilization and light-protection in marine flavobacteria.</title>
        <authorList>
            <person name="Kumagai Y."/>
        </authorList>
    </citation>
    <scope>NUCLEOTIDE SEQUENCE [LARGE SCALE GENOMIC DNA]</scope>
    <source>
        <strain evidence="8 9">JCM 13191</strain>
    </source>
</reference>
<evidence type="ECO:0000256" key="6">
    <source>
        <dbReference type="SAM" id="Phobius"/>
    </source>
</evidence>
<dbReference type="PROSITE" id="PS50850">
    <property type="entry name" value="MFS"/>
    <property type="match status" value="1"/>
</dbReference>
<feature type="transmembrane region" description="Helical" evidence="6">
    <location>
        <begin position="7"/>
        <end position="28"/>
    </location>
</feature>
<feature type="transmembrane region" description="Helical" evidence="6">
    <location>
        <begin position="98"/>
        <end position="118"/>
    </location>
</feature>
<dbReference type="Gene3D" id="1.20.1250.20">
    <property type="entry name" value="MFS general substrate transporter like domains"/>
    <property type="match status" value="2"/>
</dbReference>
<dbReference type="GO" id="GO:0022857">
    <property type="term" value="F:transmembrane transporter activity"/>
    <property type="evidence" value="ECO:0007669"/>
    <property type="project" value="InterPro"/>
</dbReference>
<evidence type="ECO:0000313" key="8">
    <source>
        <dbReference type="EMBL" id="ARN76934.1"/>
    </source>
</evidence>
<evidence type="ECO:0000256" key="3">
    <source>
        <dbReference type="ARBA" id="ARBA00022692"/>
    </source>
</evidence>
<accession>A0A1W6MH48</accession>
<organism evidence="8 9">
    <name type="scientific">Nonlabens spongiae</name>
    <dbReference type="NCBI Taxonomy" id="331648"/>
    <lineage>
        <taxon>Bacteria</taxon>
        <taxon>Pseudomonadati</taxon>
        <taxon>Bacteroidota</taxon>
        <taxon>Flavobacteriia</taxon>
        <taxon>Flavobacteriales</taxon>
        <taxon>Flavobacteriaceae</taxon>
        <taxon>Nonlabens</taxon>
    </lineage>
</organism>
<feature type="transmembrane region" description="Helical" evidence="6">
    <location>
        <begin position="266"/>
        <end position="286"/>
    </location>
</feature>
<evidence type="ECO:0000256" key="1">
    <source>
        <dbReference type="ARBA" id="ARBA00004651"/>
    </source>
</evidence>
<feature type="transmembrane region" description="Helical" evidence="6">
    <location>
        <begin position="318"/>
        <end position="335"/>
    </location>
</feature>
<dbReference type="AlphaFoldDB" id="A0A1W6MH48"/>
<dbReference type="GO" id="GO:0005886">
    <property type="term" value="C:plasma membrane"/>
    <property type="evidence" value="ECO:0007669"/>
    <property type="project" value="UniProtKB-SubCell"/>
</dbReference>
<dbReference type="PANTHER" id="PTHR43124:SF3">
    <property type="entry name" value="CHLORAMPHENICOL EFFLUX PUMP RV0191"/>
    <property type="match status" value="1"/>
</dbReference>
<dbReference type="PANTHER" id="PTHR43124">
    <property type="entry name" value="PURINE EFFLUX PUMP PBUE"/>
    <property type="match status" value="1"/>
</dbReference>
<feature type="transmembrane region" description="Helical" evidence="6">
    <location>
        <begin position="347"/>
        <end position="366"/>
    </location>
</feature>
<dbReference type="Proteomes" id="UP000193431">
    <property type="component" value="Chromosome"/>
</dbReference>
<dbReference type="CDD" id="cd06174">
    <property type="entry name" value="MFS"/>
    <property type="match status" value="1"/>
</dbReference>
<proteinExistence type="predicted"/>
<evidence type="ECO:0000256" key="4">
    <source>
        <dbReference type="ARBA" id="ARBA00022989"/>
    </source>
</evidence>
<dbReference type="InterPro" id="IPR011701">
    <property type="entry name" value="MFS"/>
</dbReference>
<dbReference type="STRING" id="331648.BST97_02370"/>
<dbReference type="Pfam" id="PF07690">
    <property type="entry name" value="MFS_1"/>
    <property type="match status" value="1"/>
</dbReference>
<dbReference type="InterPro" id="IPR020846">
    <property type="entry name" value="MFS_dom"/>
</dbReference>
<dbReference type="InterPro" id="IPR050189">
    <property type="entry name" value="MFS_Efflux_Transporters"/>
</dbReference>
<feature type="transmembrane region" description="Helical" evidence="6">
    <location>
        <begin position="73"/>
        <end position="92"/>
    </location>
</feature>
<evidence type="ECO:0000313" key="9">
    <source>
        <dbReference type="Proteomes" id="UP000193431"/>
    </source>
</evidence>
<name>A0A1W6MH48_9FLAO</name>
<protein>
    <submittedName>
        <fullName evidence="8">MFS transporter</fullName>
    </submittedName>
</protein>
<keyword evidence="9" id="KW-1185">Reference proteome</keyword>
<keyword evidence="2" id="KW-1003">Cell membrane</keyword>
<dbReference type="EMBL" id="CP019344">
    <property type="protein sequence ID" value="ARN76934.1"/>
    <property type="molecule type" value="Genomic_DNA"/>
</dbReference>
<comment type="subcellular location">
    <subcellularLocation>
        <location evidence="1">Cell membrane</location>
        <topology evidence="1">Multi-pass membrane protein</topology>
    </subcellularLocation>
</comment>
<evidence type="ECO:0000256" key="5">
    <source>
        <dbReference type="ARBA" id="ARBA00023136"/>
    </source>
</evidence>
<feature type="transmembrane region" description="Helical" evidence="6">
    <location>
        <begin position="48"/>
        <end position="66"/>
    </location>
</feature>